<sequence length="307" mass="32515">MRIAMMGAGAIGGYIGARLVEAGGDVSFVARGAHLQAMRQNGLRIKSPAGDLLLRDVSASDAPADIGPVDLVIFAVKLYDCEKAAAALGPLIAGNTRVVTLQNGIDGIEILRRHVRGDKVIGGATYLSGFINKPGEVVHAGGLTDILVGGHRDPVIHELHALCDRAIGLQLKSVAEIDSVLWEKFVTLAAFSGATSLMRSGIGPILGDPEARIFVEQLRDEGMAVAAAAGHPMAEGFEDRVIKRWTAFPPHVKSSMANDLERGKPIEVVWLSGRMHELGMKFGLATPGHTAVFRALHLHAAGAVPWR</sequence>
<accession>A0ABV2HJR2</accession>
<dbReference type="Proteomes" id="UP001549036">
    <property type="component" value="Unassembled WGS sequence"/>
</dbReference>
<dbReference type="InterPro" id="IPR013332">
    <property type="entry name" value="KPR_N"/>
</dbReference>
<dbReference type="EMBL" id="JBEPLM010000001">
    <property type="protein sequence ID" value="MET3590798.1"/>
    <property type="molecule type" value="Genomic_DNA"/>
</dbReference>
<dbReference type="InterPro" id="IPR036291">
    <property type="entry name" value="NAD(P)-bd_dom_sf"/>
</dbReference>
<comment type="catalytic activity">
    <reaction evidence="9 10">
        <text>(R)-pantoate + NADP(+) = 2-dehydropantoate + NADPH + H(+)</text>
        <dbReference type="Rhea" id="RHEA:16233"/>
        <dbReference type="ChEBI" id="CHEBI:11561"/>
        <dbReference type="ChEBI" id="CHEBI:15378"/>
        <dbReference type="ChEBI" id="CHEBI:15980"/>
        <dbReference type="ChEBI" id="CHEBI:57783"/>
        <dbReference type="ChEBI" id="CHEBI:58349"/>
        <dbReference type="EC" id="1.1.1.169"/>
    </reaction>
</comment>
<reference evidence="13 14" key="1">
    <citation type="submission" date="2024-06" db="EMBL/GenBank/DDBJ databases">
        <title>Genomic Encyclopedia of Type Strains, Phase IV (KMG-IV): sequencing the most valuable type-strain genomes for metagenomic binning, comparative biology and taxonomic classification.</title>
        <authorList>
            <person name="Goeker M."/>
        </authorList>
    </citation>
    <scope>NUCLEOTIDE SEQUENCE [LARGE SCALE GENOMIC DNA]</scope>
    <source>
        <strain evidence="13 14">DSM 29846</strain>
    </source>
</reference>
<comment type="function">
    <text evidence="10">Catalyzes the NADPH-dependent reduction of ketopantoate into pantoic acid.</text>
</comment>
<evidence type="ECO:0000256" key="10">
    <source>
        <dbReference type="RuleBase" id="RU362068"/>
    </source>
</evidence>
<evidence type="ECO:0000256" key="6">
    <source>
        <dbReference type="ARBA" id="ARBA00022857"/>
    </source>
</evidence>
<dbReference type="PANTHER" id="PTHR21708:SF26">
    <property type="entry name" value="2-DEHYDROPANTOATE 2-REDUCTASE"/>
    <property type="match status" value="1"/>
</dbReference>
<dbReference type="RefSeq" id="WP_292344355.1">
    <property type="nucleotide sequence ID" value="NZ_JBEPLM010000001.1"/>
</dbReference>
<evidence type="ECO:0000256" key="9">
    <source>
        <dbReference type="ARBA" id="ARBA00048793"/>
    </source>
</evidence>
<dbReference type="GO" id="GO:0008677">
    <property type="term" value="F:2-dehydropantoate 2-reductase activity"/>
    <property type="evidence" value="ECO:0007669"/>
    <property type="project" value="UniProtKB-EC"/>
</dbReference>
<keyword evidence="14" id="KW-1185">Reference proteome</keyword>
<evidence type="ECO:0000256" key="3">
    <source>
        <dbReference type="ARBA" id="ARBA00013014"/>
    </source>
</evidence>
<evidence type="ECO:0000313" key="14">
    <source>
        <dbReference type="Proteomes" id="UP001549036"/>
    </source>
</evidence>
<keyword evidence="5 10" id="KW-0566">Pantothenate biosynthesis</keyword>
<evidence type="ECO:0000256" key="2">
    <source>
        <dbReference type="ARBA" id="ARBA00007870"/>
    </source>
</evidence>
<evidence type="ECO:0000256" key="7">
    <source>
        <dbReference type="ARBA" id="ARBA00023002"/>
    </source>
</evidence>
<keyword evidence="7 10" id="KW-0560">Oxidoreductase</keyword>
<dbReference type="SUPFAM" id="SSF51735">
    <property type="entry name" value="NAD(P)-binding Rossmann-fold domains"/>
    <property type="match status" value="1"/>
</dbReference>
<feature type="domain" description="Ketopantoate reductase C-terminal" evidence="12">
    <location>
        <begin position="177"/>
        <end position="298"/>
    </location>
</feature>
<dbReference type="PANTHER" id="PTHR21708">
    <property type="entry name" value="PROBABLE 2-DEHYDROPANTOATE 2-REDUCTASE"/>
    <property type="match status" value="1"/>
</dbReference>
<evidence type="ECO:0000313" key="13">
    <source>
        <dbReference type="EMBL" id="MET3590798.1"/>
    </source>
</evidence>
<dbReference type="InterPro" id="IPR008927">
    <property type="entry name" value="6-PGluconate_DH-like_C_sf"/>
</dbReference>
<comment type="caution">
    <text evidence="13">The sequence shown here is derived from an EMBL/GenBank/DDBJ whole genome shotgun (WGS) entry which is preliminary data.</text>
</comment>
<gene>
    <name evidence="13" type="ORF">ABID26_000177</name>
</gene>
<dbReference type="SUPFAM" id="SSF48179">
    <property type="entry name" value="6-phosphogluconate dehydrogenase C-terminal domain-like"/>
    <property type="match status" value="1"/>
</dbReference>
<dbReference type="InterPro" id="IPR013328">
    <property type="entry name" value="6PGD_dom2"/>
</dbReference>
<evidence type="ECO:0000259" key="11">
    <source>
        <dbReference type="Pfam" id="PF02558"/>
    </source>
</evidence>
<evidence type="ECO:0000256" key="4">
    <source>
        <dbReference type="ARBA" id="ARBA00019465"/>
    </source>
</evidence>
<evidence type="ECO:0000256" key="8">
    <source>
        <dbReference type="ARBA" id="ARBA00032024"/>
    </source>
</evidence>
<name>A0ABV2HJR2_9HYPH</name>
<dbReference type="InterPro" id="IPR051402">
    <property type="entry name" value="KPR-Related"/>
</dbReference>
<evidence type="ECO:0000256" key="5">
    <source>
        <dbReference type="ARBA" id="ARBA00022655"/>
    </source>
</evidence>
<dbReference type="EC" id="1.1.1.169" evidence="3 10"/>
<dbReference type="Gene3D" id="3.40.50.720">
    <property type="entry name" value="NAD(P)-binding Rossmann-like Domain"/>
    <property type="match status" value="1"/>
</dbReference>
<evidence type="ECO:0000256" key="1">
    <source>
        <dbReference type="ARBA" id="ARBA00004994"/>
    </source>
</evidence>
<dbReference type="Pfam" id="PF02558">
    <property type="entry name" value="ApbA"/>
    <property type="match status" value="1"/>
</dbReference>
<organism evidence="13 14">
    <name type="scientific">Mesorhizobium shonense</name>
    <dbReference type="NCBI Taxonomy" id="1209948"/>
    <lineage>
        <taxon>Bacteria</taxon>
        <taxon>Pseudomonadati</taxon>
        <taxon>Pseudomonadota</taxon>
        <taxon>Alphaproteobacteria</taxon>
        <taxon>Hyphomicrobiales</taxon>
        <taxon>Phyllobacteriaceae</taxon>
        <taxon>Mesorhizobium</taxon>
    </lineage>
</organism>
<dbReference type="InterPro" id="IPR003710">
    <property type="entry name" value="ApbA"/>
</dbReference>
<evidence type="ECO:0000259" key="12">
    <source>
        <dbReference type="Pfam" id="PF08546"/>
    </source>
</evidence>
<dbReference type="NCBIfam" id="TIGR00745">
    <property type="entry name" value="apbA_panE"/>
    <property type="match status" value="1"/>
</dbReference>
<comment type="similarity">
    <text evidence="2 10">Belongs to the ketopantoate reductase family.</text>
</comment>
<keyword evidence="6 10" id="KW-0521">NADP</keyword>
<comment type="pathway">
    <text evidence="1 10">Cofactor biosynthesis; (R)-pantothenate biosynthesis; (R)-pantoate from 3-methyl-2-oxobutanoate: step 2/2.</text>
</comment>
<dbReference type="InterPro" id="IPR013752">
    <property type="entry name" value="KPA_reductase"/>
</dbReference>
<dbReference type="Pfam" id="PF08546">
    <property type="entry name" value="ApbA_C"/>
    <property type="match status" value="1"/>
</dbReference>
<protein>
    <recommendedName>
        <fullName evidence="4 10">2-dehydropantoate 2-reductase</fullName>
        <ecNumber evidence="3 10">1.1.1.169</ecNumber>
    </recommendedName>
    <alternativeName>
        <fullName evidence="8 10">Ketopantoate reductase</fullName>
    </alternativeName>
</protein>
<feature type="domain" description="Ketopantoate reductase N-terminal" evidence="11">
    <location>
        <begin position="3"/>
        <end position="149"/>
    </location>
</feature>
<proteinExistence type="inferred from homology"/>
<dbReference type="Gene3D" id="1.10.1040.10">
    <property type="entry name" value="N-(1-d-carboxylethyl)-l-norvaline Dehydrogenase, domain 2"/>
    <property type="match status" value="1"/>
</dbReference>